<dbReference type="InterPro" id="IPR012337">
    <property type="entry name" value="RNaseH-like_sf"/>
</dbReference>
<dbReference type="EMBL" id="CAADFZ010000005">
    <property type="protein sequence ID" value="VFK58951.1"/>
    <property type="molecule type" value="Genomic_DNA"/>
</dbReference>
<dbReference type="InterPro" id="IPR036397">
    <property type="entry name" value="RNaseH_sf"/>
</dbReference>
<dbReference type="EMBL" id="CAADGD010000004">
    <property type="protein sequence ID" value="VFK68642.1"/>
    <property type="molecule type" value="Genomic_DNA"/>
</dbReference>
<dbReference type="PROSITE" id="PS50994">
    <property type="entry name" value="INTEGRASE"/>
    <property type="match status" value="1"/>
</dbReference>
<sequence length="586" mass="67524">MPTTPPQSAIVEYWMQTARRLLCAAPGERARLVQAAADTAGCGVNTAYRRLKEYAGHTSGRRQRRDAGRTQQAETVLYEVAAMQREATRKNGKRLLGTEDALSILEQSGREITVSTSRVNALLRARRLDKRGLAGADPATRMRSRHPNHVHQIDPSLCVLYYLKGRQYIMREEEFYKNKLENYARIQEKVWRYVRTDHASGVIDCKYYLAAGENQFNLFDFLCHTWGRQPGRTSHGAPRILIWDRGSANTATGVKRVLTALEIEHEPHQTEAPRTKGQVEDANNIIECKFESRLRVEPAEFIDRLNDAVFRFCEAYNANTLPRIDSRLRRPGARPVVRYDLWSRIRPEQIREMPDKRILGRLMEGRIEPRTITEQLYIEYKHPMGERSYVYDVRHCEGLQPKDKVQVSPLILSGNDIRVRFETPMGEEKTWRLSPITEYDEYGFPLDLPVWGEGYRSPPRTPADHNMDKLDEIAYPGRDAKAARQRQETPFEGALDAISHLHRIETPTRLPRNGARISVEAPEDIRPPVPLTRALMRLTEALGRPLTPKENKDLRERHPEGIPEEELTRMEATEEKETTPRLRVVK</sequence>
<name>A0A450ZYV0_9GAMM</name>
<dbReference type="InterPro" id="IPR001584">
    <property type="entry name" value="Integrase_cat-core"/>
</dbReference>
<feature type="compositionally biased region" description="Basic and acidic residues" evidence="1">
    <location>
        <begin position="547"/>
        <end position="580"/>
    </location>
</feature>
<evidence type="ECO:0000313" key="3">
    <source>
        <dbReference type="EMBL" id="VFK58951.1"/>
    </source>
</evidence>
<dbReference type="Gene3D" id="3.30.420.10">
    <property type="entry name" value="Ribonuclease H-like superfamily/Ribonuclease H"/>
    <property type="match status" value="1"/>
</dbReference>
<protein>
    <submittedName>
        <fullName evidence="3">Integrase core domain-containing protein</fullName>
    </submittedName>
</protein>
<accession>A0A450ZYV0</accession>
<organism evidence="3">
    <name type="scientific">Candidatus Kentrum sp. UNK</name>
    <dbReference type="NCBI Taxonomy" id="2126344"/>
    <lineage>
        <taxon>Bacteria</taxon>
        <taxon>Pseudomonadati</taxon>
        <taxon>Pseudomonadota</taxon>
        <taxon>Gammaproteobacteria</taxon>
        <taxon>Candidatus Kentrum</taxon>
    </lineage>
</organism>
<feature type="domain" description="Integrase catalytic" evidence="2">
    <location>
        <begin position="143"/>
        <end position="343"/>
    </location>
</feature>
<dbReference type="GO" id="GO:0003676">
    <property type="term" value="F:nucleic acid binding"/>
    <property type="evidence" value="ECO:0007669"/>
    <property type="project" value="InterPro"/>
</dbReference>
<evidence type="ECO:0000259" key="2">
    <source>
        <dbReference type="PROSITE" id="PS50994"/>
    </source>
</evidence>
<evidence type="ECO:0000256" key="1">
    <source>
        <dbReference type="SAM" id="MobiDB-lite"/>
    </source>
</evidence>
<dbReference type="GO" id="GO:0015074">
    <property type="term" value="P:DNA integration"/>
    <property type="evidence" value="ECO:0007669"/>
    <property type="project" value="InterPro"/>
</dbReference>
<gene>
    <name evidence="3" type="ORF">BECKUNK1418G_GA0071005_100557</name>
    <name evidence="4" type="ORF">BECKUNK1418H_GA0071006_100457</name>
</gene>
<dbReference type="PANTHER" id="PTHR35004">
    <property type="entry name" value="TRANSPOSASE RV3428C-RELATED"/>
    <property type="match status" value="1"/>
</dbReference>
<dbReference type="SUPFAM" id="SSF53098">
    <property type="entry name" value="Ribonuclease H-like"/>
    <property type="match status" value="1"/>
</dbReference>
<dbReference type="PANTHER" id="PTHR35004:SF7">
    <property type="entry name" value="INTEGRASE PROTEIN"/>
    <property type="match status" value="1"/>
</dbReference>
<evidence type="ECO:0000313" key="4">
    <source>
        <dbReference type="EMBL" id="VFK68642.1"/>
    </source>
</evidence>
<reference evidence="3" key="1">
    <citation type="submission" date="2019-02" db="EMBL/GenBank/DDBJ databases">
        <authorList>
            <person name="Gruber-Vodicka R. H."/>
            <person name="Seah K. B. B."/>
        </authorList>
    </citation>
    <scope>NUCLEOTIDE SEQUENCE</scope>
    <source>
        <strain evidence="4">BECK_BY19</strain>
        <strain evidence="3">BECK_BY8</strain>
    </source>
</reference>
<feature type="region of interest" description="Disordered" evidence="1">
    <location>
        <begin position="542"/>
        <end position="586"/>
    </location>
</feature>
<proteinExistence type="predicted"/>
<dbReference type="AlphaFoldDB" id="A0A450ZYV0"/>